<sequence length="109" mass="11154">MTDAAELAEKLEAIVRSVPGVTVLYPTTPIVVTIVGSVVEALTQRAKAPKLVTVTTEKAQLSVTARIGVADAASSAEVCRRVHDTIAAHPAALALAPINTISVTVVSIG</sequence>
<comment type="caution">
    <text evidence="1">The sequence shown here is derived from an EMBL/GenBank/DDBJ whole genome shotgun (WGS) entry which is preliminary data.</text>
</comment>
<proteinExistence type="predicted"/>
<dbReference type="OrthoDB" id="5124279at2"/>
<organism evidence="1 2">
    <name type="scientific">Cryobacterium algoritolerans</name>
    <dbReference type="NCBI Taxonomy" id="1259184"/>
    <lineage>
        <taxon>Bacteria</taxon>
        <taxon>Bacillati</taxon>
        <taxon>Actinomycetota</taxon>
        <taxon>Actinomycetes</taxon>
        <taxon>Micrococcales</taxon>
        <taxon>Microbacteriaceae</taxon>
        <taxon>Cryobacterium</taxon>
    </lineage>
</organism>
<dbReference type="EMBL" id="SOFP01000048">
    <property type="protein sequence ID" value="TFC14328.1"/>
    <property type="molecule type" value="Genomic_DNA"/>
</dbReference>
<evidence type="ECO:0000313" key="1">
    <source>
        <dbReference type="EMBL" id="TFC14328.1"/>
    </source>
</evidence>
<keyword evidence="2" id="KW-1185">Reference proteome</keyword>
<name>A0A4R8WQ84_9MICO</name>
<accession>A0A4R8WQ84</accession>
<dbReference type="AlphaFoldDB" id="A0A4R8WQ84"/>
<dbReference type="RefSeq" id="WP_134567638.1">
    <property type="nucleotide sequence ID" value="NZ_SOFP01000048.1"/>
</dbReference>
<protein>
    <submittedName>
        <fullName evidence="1">Uncharacterized protein</fullName>
    </submittedName>
</protein>
<dbReference type="Proteomes" id="UP000298412">
    <property type="component" value="Unassembled WGS sequence"/>
</dbReference>
<evidence type="ECO:0000313" key="2">
    <source>
        <dbReference type="Proteomes" id="UP000298412"/>
    </source>
</evidence>
<gene>
    <name evidence="1" type="ORF">E3O19_11165</name>
</gene>
<reference evidence="1 2" key="1">
    <citation type="submission" date="2019-03" db="EMBL/GenBank/DDBJ databases">
        <title>Genomics of glacier-inhabiting Cryobacterium strains.</title>
        <authorList>
            <person name="Liu Q."/>
            <person name="Xin Y.-H."/>
        </authorList>
    </citation>
    <scope>NUCLEOTIDE SEQUENCE [LARGE SCALE GENOMIC DNA]</scope>
    <source>
        <strain evidence="1 2">MDT1-3</strain>
    </source>
</reference>